<protein>
    <recommendedName>
        <fullName evidence="7">Arginase</fullName>
    </recommendedName>
</protein>
<evidence type="ECO:0000256" key="2">
    <source>
        <dbReference type="ARBA" id="ARBA00022801"/>
    </source>
</evidence>
<dbReference type="GO" id="GO:0005737">
    <property type="term" value="C:cytoplasm"/>
    <property type="evidence" value="ECO:0007669"/>
    <property type="project" value="TreeGrafter"/>
</dbReference>
<evidence type="ECO:0000256" key="3">
    <source>
        <dbReference type="ARBA" id="ARBA00023211"/>
    </source>
</evidence>
<keyword evidence="3" id="KW-0464">Manganese</keyword>
<accession>A0A8J4A192</accession>
<keyword evidence="6" id="KW-1185">Reference proteome</keyword>
<evidence type="ECO:0000256" key="1">
    <source>
        <dbReference type="ARBA" id="ARBA00022723"/>
    </source>
</evidence>
<dbReference type="PANTHER" id="PTHR43782:SF3">
    <property type="entry name" value="ARGINASE"/>
    <property type="match status" value="1"/>
</dbReference>
<dbReference type="GO" id="GO:0004053">
    <property type="term" value="F:arginase activity"/>
    <property type="evidence" value="ECO:0007669"/>
    <property type="project" value="TreeGrafter"/>
</dbReference>
<dbReference type="PROSITE" id="PS51409">
    <property type="entry name" value="ARGINASE_2"/>
    <property type="match status" value="1"/>
</dbReference>
<keyword evidence="2" id="KW-0378">Hydrolase</keyword>
<evidence type="ECO:0000313" key="5">
    <source>
        <dbReference type="EMBL" id="GIJ73922.1"/>
    </source>
</evidence>
<evidence type="ECO:0000256" key="4">
    <source>
        <dbReference type="PROSITE-ProRule" id="PRU00742"/>
    </source>
</evidence>
<comment type="caution">
    <text evidence="5">The sequence shown here is derived from an EMBL/GenBank/DDBJ whole genome shotgun (WGS) entry which is preliminary data.</text>
</comment>
<gene>
    <name evidence="5" type="ORF">Voc01_088390</name>
</gene>
<dbReference type="Proteomes" id="UP000635606">
    <property type="component" value="Unassembled WGS sequence"/>
</dbReference>
<keyword evidence="1" id="KW-0479">Metal-binding</keyword>
<comment type="similarity">
    <text evidence="4">Belongs to the arginase family.</text>
</comment>
<evidence type="ECO:0008006" key="7">
    <source>
        <dbReference type="Google" id="ProtNLM"/>
    </source>
</evidence>
<dbReference type="AlphaFoldDB" id="A0A8J4A192"/>
<organism evidence="5 6">
    <name type="scientific">Virgisporangium ochraceum</name>
    <dbReference type="NCBI Taxonomy" id="65505"/>
    <lineage>
        <taxon>Bacteria</taxon>
        <taxon>Bacillati</taxon>
        <taxon>Actinomycetota</taxon>
        <taxon>Actinomycetes</taxon>
        <taxon>Micromonosporales</taxon>
        <taxon>Micromonosporaceae</taxon>
        <taxon>Virgisporangium</taxon>
    </lineage>
</organism>
<dbReference type="EMBL" id="BOPH01000126">
    <property type="protein sequence ID" value="GIJ73922.1"/>
    <property type="molecule type" value="Genomic_DNA"/>
</dbReference>
<dbReference type="SUPFAM" id="SSF52768">
    <property type="entry name" value="Arginase/deacetylase"/>
    <property type="match status" value="1"/>
</dbReference>
<sequence>MRLADDDIPVRADTTVRPELPDGDVWSQVAAVCGATADAVAPVVAAGRVPTVFSGDCLVAGGVVAGAQRVGVDPAIVWFDAHGDVHTLETTTSGYLGGLALRVVTGAHPDRYADGFGLRPLAPERAVLVDARDLDPAEAEYLETGRTGRIPVSDVSAGTVPPGPLVLHLDVDVIDAREVPGLRFPASQGPTTDAVLAACARLLATGRVVAVSVACPWWPARDDDERAVRARLISRLSS</sequence>
<dbReference type="Gene3D" id="3.40.800.10">
    <property type="entry name" value="Ureohydrolase domain"/>
    <property type="match status" value="1"/>
</dbReference>
<evidence type="ECO:0000313" key="6">
    <source>
        <dbReference type="Proteomes" id="UP000635606"/>
    </source>
</evidence>
<dbReference type="Pfam" id="PF00491">
    <property type="entry name" value="Arginase"/>
    <property type="match status" value="1"/>
</dbReference>
<dbReference type="InterPro" id="IPR023696">
    <property type="entry name" value="Ureohydrolase_dom_sf"/>
</dbReference>
<dbReference type="PRINTS" id="PR00116">
    <property type="entry name" value="ARGINASE"/>
</dbReference>
<reference evidence="5" key="1">
    <citation type="submission" date="2021-01" db="EMBL/GenBank/DDBJ databases">
        <title>Whole genome shotgun sequence of Virgisporangium ochraceum NBRC 16418.</title>
        <authorList>
            <person name="Komaki H."/>
            <person name="Tamura T."/>
        </authorList>
    </citation>
    <scope>NUCLEOTIDE SEQUENCE</scope>
    <source>
        <strain evidence="5">NBRC 16418</strain>
    </source>
</reference>
<dbReference type="GO" id="GO:0030145">
    <property type="term" value="F:manganese ion binding"/>
    <property type="evidence" value="ECO:0007669"/>
    <property type="project" value="TreeGrafter"/>
</dbReference>
<dbReference type="InterPro" id="IPR006035">
    <property type="entry name" value="Ureohydrolase"/>
</dbReference>
<name>A0A8J4A192_9ACTN</name>
<dbReference type="PANTHER" id="PTHR43782">
    <property type="entry name" value="ARGINASE"/>
    <property type="match status" value="1"/>
</dbReference>
<proteinExistence type="inferred from homology"/>